<evidence type="ECO:0000259" key="6">
    <source>
        <dbReference type="Pfam" id="PF10629"/>
    </source>
</evidence>
<dbReference type="Pfam" id="PF10629">
    <property type="entry name" value="CMI2B-like"/>
    <property type="match status" value="2"/>
</dbReference>
<dbReference type="GO" id="GO:0015630">
    <property type="term" value="C:microtubule cytoskeleton"/>
    <property type="evidence" value="ECO:0007669"/>
    <property type="project" value="UniProtKB-ARBA"/>
</dbReference>
<evidence type="ECO:0000256" key="2">
    <source>
        <dbReference type="ARBA" id="ARBA00022490"/>
    </source>
</evidence>
<evidence type="ECO:0000256" key="3">
    <source>
        <dbReference type="ARBA" id="ARBA00023212"/>
    </source>
</evidence>
<keyword evidence="2" id="KW-0963">Cytoplasm</keyword>
<reference evidence="7" key="2">
    <citation type="submission" date="2023-05" db="EMBL/GenBank/DDBJ databases">
        <authorList>
            <person name="Fouks B."/>
        </authorList>
    </citation>
    <scope>NUCLEOTIDE SEQUENCE</scope>
    <source>
        <strain evidence="7">Stay&amp;Tobe</strain>
        <tissue evidence="7">Testes</tissue>
    </source>
</reference>
<name>A0AAD8E8J3_DIPPU</name>
<proteinExistence type="inferred from homology"/>
<keyword evidence="8" id="KW-1185">Reference proteome</keyword>
<protein>
    <recommendedName>
        <fullName evidence="6">Ciliary microtubule inner protein 2A-C-like domain-containing protein</fullName>
    </recommendedName>
</protein>
<evidence type="ECO:0000313" key="8">
    <source>
        <dbReference type="Proteomes" id="UP001233999"/>
    </source>
</evidence>
<sequence>MMSVDLIATPQPHFIPGYTGYCPQYRYRIGNTYGTQSHKLFLDPTVSHAEKLILSDRTADDYQVYRPPQRDIDLVNARFRFGDTVYQHPFVPGYEGFIPRLNGLFGQRFTVSATEALGEFEKARMKEREALNQLNRQVDLQSGKYRPRDLEDRELTESQFRCPLLAVRPEAVGVLRTLPIPEPPMCPPRTSTSPFFLQNSDPEKYLKLGYGGHIPFGYSRFGQGHQQMTNSALCDFTSNYRRRQSTEWAPVSVSRPDPPMLIQPTEIYHKHVGLIPNYQGHVPGAQFRYGKTYGNDTRDAKRWLRGDFNT</sequence>
<dbReference type="GO" id="GO:0005930">
    <property type="term" value="C:axoneme"/>
    <property type="evidence" value="ECO:0007669"/>
    <property type="project" value="UniProtKB-SubCell"/>
</dbReference>
<evidence type="ECO:0000256" key="4">
    <source>
        <dbReference type="ARBA" id="ARBA00023273"/>
    </source>
</evidence>
<dbReference type="InterPro" id="IPR018902">
    <property type="entry name" value="CMI2A-C-like_dom"/>
</dbReference>
<evidence type="ECO:0000256" key="5">
    <source>
        <dbReference type="ARBA" id="ARBA00035661"/>
    </source>
</evidence>
<dbReference type="AlphaFoldDB" id="A0AAD8E8J3"/>
<comment type="caution">
    <text evidence="7">The sequence shown here is derived from an EMBL/GenBank/DDBJ whole genome shotgun (WGS) entry which is preliminary data.</text>
</comment>
<dbReference type="PANTHER" id="PTHR22146:SF8">
    <property type="entry name" value="PROTEIN FAM166B"/>
    <property type="match status" value="1"/>
</dbReference>
<evidence type="ECO:0000256" key="1">
    <source>
        <dbReference type="ARBA" id="ARBA00004430"/>
    </source>
</evidence>
<evidence type="ECO:0000313" key="7">
    <source>
        <dbReference type="EMBL" id="KAJ9581083.1"/>
    </source>
</evidence>
<reference evidence="7" key="1">
    <citation type="journal article" date="2023" name="IScience">
        <title>Live-bearing cockroach genome reveals convergent evolutionary mechanisms linked to viviparity in insects and beyond.</title>
        <authorList>
            <person name="Fouks B."/>
            <person name="Harrison M.C."/>
            <person name="Mikhailova A.A."/>
            <person name="Marchal E."/>
            <person name="English S."/>
            <person name="Carruthers M."/>
            <person name="Jennings E.C."/>
            <person name="Chiamaka E.L."/>
            <person name="Frigard R.A."/>
            <person name="Pippel M."/>
            <person name="Attardo G.M."/>
            <person name="Benoit J.B."/>
            <person name="Bornberg-Bauer E."/>
            <person name="Tobe S.S."/>
        </authorList>
    </citation>
    <scope>NUCLEOTIDE SEQUENCE</scope>
    <source>
        <strain evidence="7">Stay&amp;Tobe</strain>
    </source>
</reference>
<dbReference type="PANTHER" id="PTHR22146">
    <property type="entry name" value="CAT EYE SYNDROME CRITICAL REGION PROTEIN 6"/>
    <property type="match status" value="1"/>
</dbReference>
<comment type="subcellular location">
    <subcellularLocation>
        <location evidence="1">Cytoplasm</location>
        <location evidence="1">Cytoskeleton</location>
        <location evidence="1">Cilium axoneme</location>
    </subcellularLocation>
</comment>
<accession>A0AAD8E8J3</accession>
<keyword evidence="3" id="KW-0206">Cytoskeleton</keyword>
<gene>
    <name evidence="7" type="ORF">L9F63_023740</name>
</gene>
<keyword evidence="4" id="KW-0966">Cell projection</keyword>
<dbReference type="Proteomes" id="UP001233999">
    <property type="component" value="Unassembled WGS sequence"/>
</dbReference>
<comment type="similarity">
    <text evidence="5">Belongs to the CIMIP2 family.</text>
</comment>
<dbReference type="EMBL" id="JASPKZ010008033">
    <property type="protein sequence ID" value="KAJ9581083.1"/>
    <property type="molecule type" value="Genomic_DNA"/>
</dbReference>
<organism evidence="7 8">
    <name type="scientific">Diploptera punctata</name>
    <name type="common">Pacific beetle cockroach</name>
    <dbReference type="NCBI Taxonomy" id="6984"/>
    <lineage>
        <taxon>Eukaryota</taxon>
        <taxon>Metazoa</taxon>
        <taxon>Ecdysozoa</taxon>
        <taxon>Arthropoda</taxon>
        <taxon>Hexapoda</taxon>
        <taxon>Insecta</taxon>
        <taxon>Pterygota</taxon>
        <taxon>Neoptera</taxon>
        <taxon>Polyneoptera</taxon>
        <taxon>Dictyoptera</taxon>
        <taxon>Blattodea</taxon>
        <taxon>Blaberoidea</taxon>
        <taxon>Blaberidae</taxon>
        <taxon>Diplopterinae</taxon>
        <taxon>Diploptera</taxon>
    </lineage>
</organism>
<feature type="domain" description="Ciliary microtubule inner protein 2A-C-like" evidence="6">
    <location>
        <begin position="273"/>
        <end position="298"/>
    </location>
</feature>
<feature type="domain" description="Ciliary microtubule inner protein 2A-C-like" evidence="6">
    <location>
        <begin position="11"/>
        <end position="43"/>
    </location>
</feature>